<reference evidence="1 2" key="1">
    <citation type="submission" date="2013-03" db="EMBL/GenBank/DDBJ databases">
        <title>The Genome Sequence of Enterococcus columbae ATCC_51263 (PacBio/Illumina hybrid assembly).</title>
        <authorList>
            <consortium name="The Broad Institute Genomics Platform"/>
            <consortium name="The Broad Institute Genome Sequencing Center for Infectious Disease"/>
            <person name="Earl A."/>
            <person name="Russ C."/>
            <person name="Gilmore M."/>
            <person name="Surin D."/>
            <person name="Walker B."/>
            <person name="Young S."/>
            <person name="Zeng Q."/>
            <person name="Gargeya S."/>
            <person name="Fitzgerald M."/>
            <person name="Haas B."/>
            <person name="Abouelleil A."/>
            <person name="Allen A.W."/>
            <person name="Alvarado L."/>
            <person name="Arachchi H.M."/>
            <person name="Berlin A.M."/>
            <person name="Chapman S.B."/>
            <person name="Gainer-Dewar J."/>
            <person name="Goldberg J."/>
            <person name="Griggs A."/>
            <person name="Gujja S."/>
            <person name="Hansen M."/>
            <person name="Howarth C."/>
            <person name="Imamovic A."/>
            <person name="Ireland A."/>
            <person name="Larimer J."/>
            <person name="McCowan C."/>
            <person name="Murphy C."/>
            <person name="Pearson M."/>
            <person name="Poon T.W."/>
            <person name="Priest M."/>
            <person name="Roberts A."/>
            <person name="Saif S."/>
            <person name="Shea T."/>
            <person name="Sisk P."/>
            <person name="Sykes S."/>
            <person name="Wortman J."/>
            <person name="Nusbaum C."/>
            <person name="Birren B."/>
        </authorList>
    </citation>
    <scope>NUCLEOTIDE SEQUENCE [LARGE SCALE GENOMIC DNA]</scope>
    <source>
        <strain evidence="1 2">ATCC 51263</strain>
    </source>
</reference>
<organism evidence="1 2">
    <name type="scientific">Enterococcus columbae DSM 7374 = ATCC 51263</name>
    <dbReference type="NCBI Taxonomy" id="1121865"/>
    <lineage>
        <taxon>Bacteria</taxon>
        <taxon>Bacillati</taxon>
        <taxon>Bacillota</taxon>
        <taxon>Bacilli</taxon>
        <taxon>Lactobacillales</taxon>
        <taxon>Enterococcaceae</taxon>
        <taxon>Enterococcus</taxon>
    </lineage>
</organism>
<dbReference type="PATRIC" id="fig|1121865.3.peg.2182"/>
<comment type="caution">
    <text evidence="1">The sequence shown here is derived from an EMBL/GenBank/DDBJ whole genome shotgun (WGS) entry which is preliminary data.</text>
</comment>
<sequence>MKFTIEAIYTVHLMNNFSDDLIFLPCPHSDLDRKEQLTLTIKQGYEDLKAMGLISQENEPTDECVRYGSYLAEYHQSFEHIRVDLGYFCAPEVDDLGYQSIVIRKVDDNHYVIERLFSHVFLSLLITTHPILKGLEDKQKQYLHSDWELYSYIRLMAYYGDREAIHVTIERDKKVIHDTLYLDMDKGIYEYNLLKEQLRSIAGVDLQHYLIRDLKVKE</sequence>
<dbReference type="EMBL" id="ASWJ01000001">
    <property type="protein sequence ID" value="EOW87749.1"/>
    <property type="molecule type" value="Genomic_DNA"/>
</dbReference>
<evidence type="ECO:0000313" key="1">
    <source>
        <dbReference type="EMBL" id="EOW87749.1"/>
    </source>
</evidence>
<gene>
    <name evidence="1" type="ORF">I568_00035</name>
</gene>
<proteinExistence type="predicted"/>
<dbReference type="AlphaFoldDB" id="S0KCD7"/>
<evidence type="ECO:0000313" key="2">
    <source>
        <dbReference type="Proteomes" id="UP000014113"/>
    </source>
</evidence>
<dbReference type="Proteomes" id="UP000014113">
    <property type="component" value="Unassembled WGS sequence"/>
</dbReference>
<name>S0KCD7_9ENTE</name>
<dbReference type="STRING" id="1121865.OMW_02240"/>
<protein>
    <recommendedName>
        <fullName evidence="3">DUF5081 domain-containing protein</fullName>
    </recommendedName>
</protein>
<dbReference type="RefSeq" id="WP_016184334.1">
    <property type="nucleotide sequence ID" value="NZ_JXKI01000028.1"/>
</dbReference>
<accession>S0KCD7</accession>
<evidence type="ECO:0008006" key="3">
    <source>
        <dbReference type="Google" id="ProtNLM"/>
    </source>
</evidence>
<keyword evidence="2" id="KW-1185">Reference proteome</keyword>
<dbReference type="OrthoDB" id="2223456at2"/>